<evidence type="ECO:0008006" key="3">
    <source>
        <dbReference type="Google" id="ProtNLM"/>
    </source>
</evidence>
<dbReference type="RefSeq" id="XP_012208299.1">
    <property type="nucleotide sequence ID" value="XM_012352909.1"/>
</dbReference>
<reference evidence="1 2" key="1">
    <citation type="journal article" date="2013" name="PLoS Genet.">
        <title>Distinctive expansion of potential virulence genes in the genome of the oomycete fish pathogen Saprolegnia parasitica.</title>
        <authorList>
            <person name="Jiang R.H."/>
            <person name="de Bruijn I."/>
            <person name="Haas B.J."/>
            <person name="Belmonte R."/>
            <person name="Lobach L."/>
            <person name="Christie J."/>
            <person name="van den Ackerveken G."/>
            <person name="Bottin A."/>
            <person name="Bulone V."/>
            <person name="Diaz-Moreno S.M."/>
            <person name="Dumas B."/>
            <person name="Fan L."/>
            <person name="Gaulin E."/>
            <person name="Govers F."/>
            <person name="Grenville-Briggs L.J."/>
            <person name="Horner N.R."/>
            <person name="Levin J.Z."/>
            <person name="Mammella M."/>
            <person name="Meijer H.J."/>
            <person name="Morris P."/>
            <person name="Nusbaum C."/>
            <person name="Oome S."/>
            <person name="Phillips A.J."/>
            <person name="van Rooyen D."/>
            <person name="Rzeszutek E."/>
            <person name="Saraiva M."/>
            <person name="Secombes C.J."/>
            <person name="Seidl M.F."/>
            <person name="Snel B."/>
            <person name="Stassen J.H."/>
            <person name="Sykes S."/>
            <person name="Tripathy S."/>
            <person name="van den Berg H."/>
            <person name="Vega-Arreguin J.C."/>
            <person name="Wawra S."/>
            <person name="Young S.K."/>
            <person name="Zeng Q."/>
            <person name="Dieguez-Uribeondo J."/>
            <person name="Russ C."/>
            <person name="Tyler B.M."/>
            <person name="van West P."/>
        </authorList>
    </citation>
    <scope>NUCLEOTIDE SEQUENCE [LARGE SCALE GENOMIC DNA]</scope>
    <source>
        <strain evidence="1 2">CBS 223.65</strain>
    </source>
</reference>
<dbReference type="InterPro" id="IPR032675">
    <property type="entry name" value="LRR_dom_sf"/>
</dbReference>
<dbReference type="EMBL" id="KK583298">
    <property type="protein sequence ID" value="KDO20987.1"/>
    <property type="molecule type" value="Genomic_DNA"/>
</dbReference>
<dbReference type="Proteomes" id="UP000030745">
    <property type="component" value="Unassembled WGS sequence"/>
</dbReference>
<dbReference type="Gene3D" id="3.80.10.10">
    <property type="entry name" value="Ribonuclease Inhibitor"/>
    <property type="match status" value="1"/>
</dbReference>
<dbReference type="OrthoDB" id="10387873at2759"/>
<dbReference type="AlphaFoldDB" id="A0A067C2E3"/>
<protein>
    <recommendedName>
        <fullName evidence="3">FBD domain-containing protein</fullName>
    </recommendedName>
</protein>
<dbReference type="VEuPathDB" id="FungiDB:SPRG_13880"/>
<name>A0A067C2E3_SAPPC</name>
<evidence type="ECO:0000313" key="2">
    <source>
        <dbReference type="Proteomes" id="UP000030745"/>
    </source>
</evidence>
<accession>A0A067C2E3</accession>
<sequence length="309" mass="33985">MPGTKKGRATPPAGLLLPHVIEAIATSFYMSVDFTAFLDAVPRSLWTPALEAFVSVRALATSCVYSDWPHLVLTETNVPPEVLPMLVKTLSLRLRIDIECPIYEAAPLAQLVPSIGPALSYIDLSFDDTLMINGQGQTIANLLLQECPCLREILVNVVALRNNINDDELVELSDLLAAVAHPRVEQIMLFLEGAHATPRLGHYLASWLSRAPTTMLNLRDIAHMDDAAGIAFCDALQANTSLNNLALHRVANLMDFRGRTLPSSMERLEWNARFHDPHVDDATIEHLAIAVGPTKLEHFGCSVFGRHQC</sequence>
<dbReference type="GeneID" id="24135721"/>
<evidence type="ECO:0000313" key="1">
    <source>
        <dbReference type="EMBL" id="KDO20987.1"/>
    </source>
</evidence>
<gene>
    <name evidence="1" type="ORF">SPRG_13880</name>
</gene>
<proteinExistence type="predicted"/>
<organism evidence="1 2">
    <name type="scientific">Saprolegnia parasitica (strain CBS 223.65)</name>
    <dbReference type="NCBI Taxonomy" id="695850"/>
    <lineage>
        <taxon>Eukaryota</taxon>
        <taxon>Sar</taxon>
        <taxon>Stramenopiles</taxon>
        <taxon>Oomycota</taxon>
        <taxon>Saprolegniomycetes</taxon>
        <taxon>Saprolegniales</taxon>
        <taxon>Saprolegniaceae</taxon>
        <taxon>Saprolegnia</taxon>
    </lineage>
</organism>
<keyword evidence="2" id="KW-1185">Reference proteome</keyword>
<dbReference type="KEGG" id="spar:SPRG_13880"/>
<dbReference type="SUPFAM" id="SSF52047">
    <property type="entry name" value="RNI-like"/>
    <property type="match status" value="1"/>
</dbReference>